<evidence type="ECO:0000313" key="1">
    <source>
        <dbReference type="EMBL" id="QIB69275.1"/>
    </source>
</evidence>
<dbReference type="RefSeq" id="WP_163066392.1">
    <property type="nucleotide sequence ID" value="NZ_CP048649.1"/>
</dbReference>
<organism evidence="1 2">
    <name type="scientific">Aminipila butyrica</name>
    <dbReference type="NCBI Taxonomy" id="433296"/>
    <lineage>
        <taxon>Bacteria</taxon>
        <taxon>Bacillati</taxon>
        <taxon>Bacillota</taxon>
        <taxon>Clostridia</taxon>
        <taxon>Peptostreptococcales</taxon>
        <taxon>Anaerovoracaceae</taxon>
        <taxon>Aminipila</taxon>
    </lineage>
</organism>
<proteinExistence type="predicted"/>
<dbReference type="EMBL" id="CP048649">
    <property type="protein sequence ID" value="QIB69275.1"/>
    <property type="molecule type" value="Genomic_DNA"/>
</dbReference>
<dbReference type="KEGG" id="abut:Ami103574_08040"/>
<dbReference type="AlphaFoldDB" id="A0A858BW32"/>
<dbReference type="Proteomes" id="UP000466848">
    <property type="component" value="Chromosome"/>
</dbReference>
<name>A0A858BW32_9FIRM</name>
<evidence type="ECO:0000313" key="2">
    <source>
        <dbReference type="Proteomes" id="UP000466848"/>
    </source>
</evidence>
<gene>
    <name evidence="1" type="ORF">Ami103574_08040</name>
</gene>
<sequence length="174" mass="20430">MESRYEIGEVEDFEVKILASGSCSCFLPLSFVERQGKLEITEHRAGFRQIQVDVLQNPYELLEVIEKLVLCMKEAHNRLIRPERYKLGKTSLYADEAGHQQRIRFMPEHVKGDVPGISEKLRLFLQLWQPENHRCQEYVTRVIEKLTELTLSTEGILSYISELKREVYLCGWDR</sequence>
<keyword evidence="2" id="KW-1185">Reference proteome</keyword>
<accession>A0A858BW32</accession>
<protein>
    <submittedName>
        <fullName evidence="1">Uncharacterized protein</fullName>
    </submittedName>
</protein>
<reference evidence="1 2" key="1">
    <citation type="submission" date="2020-02" db="EMBL/GenBank/DDBJ databases">
        <authorList>
            <person name="Kim Y.B."/>
            <person name="Roh S.W."/>
        </authorList>
    </citation>
    <scope>NUCLEOTIDE SEQUENCE [LARGE SCALE GENOMIC DNA]</scope>
    <source>
        <strain evidence="1 2">DSM 103574</strain>
    </source>
</reference>